<protein>
    <submittedName>
        <fullName evidence="2">Uncharacterized protein</fullName>
    </submittedName>
</protein>
<feature type="region of interest" description="Disordered" evidence="1">
    <location>
        <begin position="104"/>
        <end position="165"/>
    </location>
</feature>
<dbReference type="EMBL" id="JACQPB010000034">
    <property type="protein sequence ID" value="MBI4210477.1"/>
    <property type="molecule type" value="Genomic_DNA"/>
</dbReference>
<comment type="caution">
    <text evidence="2">The sequence shown here is derived from an EMBL/GenBank/DDBJ whole genome shotgun (WGS) entry which is preliminary data.</text>
</comment>
<feature type="compositionally biased region" description="Acidic residues" evidence="1">
    <location>
        <begin position="117"/>
        <end position="165"/>
    </location>
</feature>
<dbReference type="Proteomes" id="UP000732298">
    <property type="component" value="Unassembled WGS sequence"/>
</dbReference>
<proteinExistence type="predicted"/>
<accession>A0A8T3YLG0</accession>
<reference evidence="2" key="1">
    <citation type="submission" date="2020-07" db="EMBL/GenBank/DDBJ databases">
        <title>Huge and variable diversity of episymbiotic CPR bacteria and DPANN archaea in groundwater ecosystems.</title>
        <authorList>
            <person name="He C.Y."/>
            <person name="Keren R."/>
            <person name="Whittaker M."/>
            <person name="Farag I.F."/>
            <person name="Doudna J."/>
            <person name="Cate J.H.D."/>
            <person name="Banfield J.F."/>
        </authorList>
    </citation>
    <scope>NUCLEOTIDE SEQUENCE</scope>
    <source>
        <strain evidence="2">NC_groundwater_1296_Ag_S-0.2um_52_80</strain>
    </source>
</reference>
<gene>
    <name evidence="2" type="ORF">HY544_03160</name>
</gene>
<evidence type="ECO:0000256" key="1">
    <source>
        <dbReference type="SAM" id="MobiDB-lite"/>
    </source>
</evidence>
<name>A0A8T3YLG0_9ARCH</name>
<dbReference type="AlphaFoldDB" id="A0A8T3YLG0"/>
<evidence type="ECO:0000313" key="3">
    <source>
        <dbReference type="Proteomes" id="UP000732298"/>
    </source>
</evidence>
<evidence type="ECO:0000313" key="2">
    <source>
        <dbReference type="EMBL" id="MBI4210477.1"/>
    </source>
</evidence>
<organism evidence="2 3">
    <name type="scientific">Candidatus Iainarchaeum sp</name>
    <dbReference type="NCBI Taxonomy" id="3101447"/>
    <lineage>
        <taxon>Archaea</taxon>
        <taxon>Candidatus Iainarchaeota</taxon>
        <taxon>Candidatus Iainarchaeia</taxon>
        <taxon>Candidatus Iainarchaeales</taxon>
        <taxon>Candidatus Iainarchaeaceae</taxon>
        <taxon>Candidatus Iainarchaeum</taxon>
    </lineage>
</organism>
<sequence length="165" mass="18554">MKAVFQITTLENDWRPPFRKTKETLEFEVSDGDEFDRIVGNGNDEAVFQLLQAMGDRAKLRYSRLFTLKEPMELGGREKTVVLPKGTEATLTYLWGEKGITKKIAYTGITSGKPETDSEEEEEDEDEDSEDEDTEEEPSETGQEEAPGEGTEDSPEPGPDEPQDK</sequence>